<evidence type="ECO:0000256" key="8">
    <source>
        <dbReference type="ARBA" id="ARBA00023306"/>
    </source>
</evidence>
<organism evidence="12 13">
    <name type="scientific">Burkholderia cepacia</name>
    <name type="common">Pseudomonas cepacia</name>
    <dbReference type="NCBI Taxonomy" id="292"/>
    <lineage>
        <taxon>Bacteria</taxon>
        <taxon>Pseudomonadati</taxon>
        <taxon>Pseudomonadota</taxon>
        <taxon>Betaproteobacteria</taxon>
        <taxon>Burkholderiales</taxon>
        <taxon>Burkholderiaceae</taxon>
        <taxon>Burkholderia</taxon>
        <taxon>Burkholderia cepacia complex</taxon>
    </lineage>
</organism>
<dbReference type="Pfam" id="PF00589">
    <property type="entry name" value="Phage_integrase"/>
    <property type="match status" value="1"/>
</dbReference>
<keyword evidence="8" id="KW-0131">Cell cycle</keyword>
<dbReference type="Gene3D" id="1.10.150.130">
    <property type="match status" value="1"/>
</dbReference>
<dbReference type="GO" id="GO:0005737">
    <property type="term" value="C:cytoplasm"/>
    <property type="evidence" value="ECO:0007669"/>
    <property type="project" value="UniProtKB-SubCell"/>
</dbReference>
<feature type="domain" description="Tyr recombinase" evidence="10">
    <location>
        <begin position="346"/>
        <end position="555"/>
    </location>
</feature>
<dbReference type="GO" id="GO:0007059">
    <property type="term" value="P:chromosome segregation"/>
    <property type="evidence" value="ECO:0007669"/>
    <property type="project" value="UniProtKB-KW"/>
</dbReference>
<dbReference type="EMBL" id="LOYH01000112">
    <property type="protein sequence ID" value="KVK71600.1"/>
    <property type="molecule type" value="Genomic_DNA"/>
</dbReference>
<dbReference type="Pfam" id="PF12482">
    <property type="entry name" value="DUF3701"/>
    <property type="match status" value="1"/>
</dbReference>
<evidence type="ECO:0000256" key="2">
    <source>
        <dbReference type="ARBA" id="ARBA00022490"/>
    </source>
</evidence>
<dbReference type="PROSITE" id="PS51900">
    <property type="entry name" value="CB"/>
    <property type="match status" value="1"/>
</dbReference>
<feature type="domain" description="Core-binding (CB)" evidence="11">
    <location>
        <begin position="217"/>
        <end position="321"/>
    </location>
</feature>
<dbReference type="InterPro" id="IPR013762">
    <property type="entry name" value="Integrase-like_cat_sf"/>
</dbReference>
<dbReference type="InterPro" id="IPR022169">
    <property type="entry name" value="DUF3701"/>
</dbReference>
<evidence type="ECO:0000256" key="7">
    <source>
        <dbReference type="ARBA" id="ARBA00023172"/>
    </source>
</evidence>
<evidence type="ECO:0000259" key="11">
    <source>
        <dbReference type="PROSITE" id="PS51900"/>
    </source>
</evidence>
<evidence type="ECO:0000313" key="13">
    <source>
        <dbReference type="Proteomes" id="UP000069001"/>
    </source>
</evidence>
<evidence type="ECO:0000313" key="12">
    <source>
        <dbReference type="EMBL" id="KVK71600.1"/>
    </source>
</evidence>
<evidence type="ECO:0000259" key="10">
    <source>
        <dbReference type="PROSITE" id="PS51898"/>
    </source>
</evidence>
<evidence type="ECO:0000256" key="5">
    <source>
        <dbReference type="ARBA" id="ARBA00022908"/>
    </source>
</evidence>
<dbReference type="PROSITE" id="PS51898">
    <property type="entry name" value="TYR_RECOMBINASE"/>
    <property type="match status" value="1"/>
</dbReference>
<dbReference type="GO" id="GO:0015074">
    <property type="term" value="P:DNA integration"/>
    <property type="evidence" value="ECO:0007669"/>
    <property type="project" value="UniProtKB-KW"/>
</dbReference>
<dbReference type="GO" id="GO:0003677">
    <property type="term" value="F:DNA binding"/>
    <property type="evidence" value="ECO:0007669"/>
    <property type="project" value="UniProtKB-UniRule"/>
</dbReference>
<evidence type="ECO:0000256" key="4">
    <source>
        <dbReference type="ARBA" id="ARBA00022829"/>
    </source>
</evidence>
<keyword evidence="7" id="KW-0233">DNA recombination</keyword>
<dbReference type="AlphaFoldDB" id="A0A103Z1G7"/>
<name>A0A103Z1G7_BURCE</name>
<accession>A0A103Z1G7</accession>
<evidence type="ECO:0000256" key="6">
    <source>
        <dbReference type="ARBA" id="ARBA00023125"/>
    </source>
</evidence>
<keyword evidence="6 9" id="KW-0238">DNA-binding</keyword>
<evidence type="ECO:0000256" key="1">
    <source>
        <dbReference type="ARBA" id="ARBA00004496"/>
    </source>
</evidence>
<keyword evidence="4" id="KW-0159">Chromosome partition</keyword>
<protein>
    <submittedName>
        <fullName evidence="12">Integrase</fullName>
    </submittedName>
</protein>
<dbReference type="Gene3D" id="1.10.443.10">
    <property type="entry name" value="Intergrase catalytic core"/>
    <property type="match status" value="1"/>
</dbReference>
<dbReference type="Proteomes" id="UP000069001">
    <property type="component" value="Unassembled WGS sequence"/>
</dbReference>
<proteinExistence type="predicted"/>
<evidence type="ECO:0000256" key="3">
    <source>
        <dbReference type="ARBA" id="ARBA00022618"/>
    </source>
</evidence>
<keyword evidence="2" id="KW-0963">Cytoplasm</keyword>
<dbReference type="GO" id="GO:0006310">
    <property type="term" value="P:DNA recombination"/>
    <property type="evidence" value="ECO:0007669"/>
    <property type="project" value="UniProtKB-KW"/>
</dbReference>
<gene>
    <name evidence="12" type="ORF">WS90_36210</name>
</gene>
<sequence>METRETLPADNNGPDFPDEAELAALRGWYAGLDARAAVARYLGDRRAVGASSRGILGGIRRRLSAYAQDRHRADLAAAFVDRPSNAAGDSVARAIETLRNLPAPVPLITDAVDLWLPPRIVAALHAHGIRTLADLTVRIPRRRRWWSAIAGLGVAGARRVEAFFAAHPVLTERARALIVAAPSGNIVPWKQLRVPHEVDGSRGQFRAPRIACLLNASNDYEAIQSWLSLHESAATQRAYRKEAERLILWTIVEPGRALSSLTTDDAIAYRGFLRRPAPRERWVGPSRPRHSIEWRPFTGPLSARSAAYALNVLSALFRWLVEQRYVLANPFAGVKIKSHAQRSGLDVSRGFSEGEWMLIRTIADGLEWSYGWSVPAAQRLRFLLDFGYATGLRASELVGATLRDIRRDEHGDHWLHVIGKGGKLGKVALPSLARTALDQYLVQRGLPVTPTRWNPATPLVASLDEDGAGIEPRRLWRVLRRFFELAADTIQDERPAAAEKLRRASPHWMRHTHASHALARGAELIMVRDNLRHSSISTTSTYLHSDEVQRARQFDQVFGAWDRK</sequence>
<dbReference type="InterPro" id="IPR011010">
    <property type="entry name" value="DNA_brk_join_enz"/>
</dbReference>
<dbReference type="SUPFAM" id="SSF56349">
    <property type="entry name" value="DNA breaking-rejoining enzymes"/>
    <property type="match status" value="1"/>
</dbReference>
<dbReference type="RefSeq" id="WP_059733220.1">
    <property type="nucleotide sequence ID" value="NZ_LOYH01000112.1"/>
</dbReference>
<dbReference type="InterPro" id="IPR002104">
    <property type="entry name" value="Integrase_catalytic"/>
</dbReference>
<dbReference type="InterPro" id="IPR010998">
    <property type="entry name" value="Integrase_recombinase_N"/>
</dbReference>
<keyword evidence="3" id="KW-0132">Cell division</keyword>
<comment type="subcellular location">
    <subcellularLocation>
        <location evidence="1">Cytoplasm</location>
    </subcellularLocation>
</comment>
<dbReference type="PANTHER" id="PTHR30349:SF77">
    <property type="entry name" value="TYROSINE RECOMBINASE XERC"/>
    <property type="match status" value="1"/>
</dbReference>
<dbReference type="InterPro" id="IPR050090">
    <property type="entry name" value="Tyrosine_recombinase_XerCD"/>
</dbReference>
<keyword evidence="5" id="KW-0229">DNA integration</keyword>
<dbReference type="PANTHER" id="PTHR30349">
    <property type="entry name" value="PHAGE INTEGRASE-RELATED"/>
    <property type="match status" value="1"/>
</dbReference>
<dbReference type="GO" id="GO:0051301">
    <property type="term" value="P:cell division"/>
    <property type="evidence" value="ECO:0007669"/>
    <property type="project" value="UniProtKB-KW"/>
</dbReference>
<dbReference type="InterPro" id="IPR044068">
    <property type="entry name" value="CB"/>
</dbReference>
<evidence type="ECO:0000256" key="9">
    <source>
        <dbReference type="PROSITE-ProRule" id="PRU01248"/>
    </source>
</evidence>
<comment type="caution">
    <text evidence="12">The sequence shown here is derived from an EMBL/GenBank/DDBJ whole genome shotgun (WGS) entry which is preliminary data.</text>
</comment>
<reference evidence="12 13" key="1">
    <citation type="submission" date="2015-11" db="EMBL/GenBank/DDBJ databases">
        <title>Expanding the genomic diversity of Burkholderia species for the development of highly accurate diagnostics.</title>
        <authorList>
            <person name="Sahl J."/>
            <person name="Keim P."/>
            <person name="Wagner D."/>
        </authorList>
    </citation>
    <scope>NUCLEOTIDE SEQUENCE [LARGE SCALE GENOMIC DNA]</scope>
    <source>
        <strain evidence="12 13">MSMB1302</strain>
    </source>
</reference>